<dbReference type="AlphaFoldDB" id="A0AAU8DP74"/>
<feature type="domain" description="HTH cro/C1-type" evidence="2">
    <location>
        <begin position="27"/>
        <end position="81"/>
    </location>
</feature>
<accession>A0AAU8DP74</accession>
<protein>
    <submittedName>
        <fullName evidence="3">Helix-turn-helix transcriptional regulator</fullName>
    </submittedName>
</protein>
<name>A0AAU8DP74_9ACTN</name>
<dbReference type="PANTHER" id="PTHR46797:SF1">
    <property type="entry name" value="METHYLPHOSPHONATE SYNTHASE"/>
    <property type="match status" value="1"/>
</dbReference>
<reference evidence="3" key="1">
    <citation type="submission" date="2024-05" db="EMBL/GenBank/DDBJ databases">
        <authorList>
            <person name="Cai S.Y."/>
            <person name="Jin L.M."/>
            <person name="Li H.R."/>
        </authorList>
    </citation>
    <scope>NUCLEOTIDE SEQUENCE</scope>
    <source>
        <strain evidence="3">A5-74</strain>
    </source>
</reference>
<keyword evidence="1" id="KW-0238">DNA-binding</keyword>
<dbReference type="InterPro" id="IPR010982">
    <property type="entry name" value="Lambda_DNA-bd_dom_sf"/>
</dbReference>
<dbReference type="SMART" id="SM00530">
    <property type="entry name" value="HTH_XRE"/>
    <property type="match status" value="1"/>
</dbReference>
<dbReference type="Pfam" id="PF01381">
    <property type="entry name" value="HTH_3"/>
    <property type="match status" value="1"/>
</dbReference>
<dbReference type="InterPro" id="IPR050807">
    <property type="entry name" value="TransReg_Diox_bact_type"/>
</dbReference>
<dbReference type="SUPFAM" id="SSF47413">
    <property type="entry name" value="lambda repressor-like DNA-binding domains"/>
    <property type="match status" value="1"/>
</dbReference>
<dbReference type="PROSITE" id="PS50943">
    <property type="entry name" value="HTH_CROC1"/>
    <property type="match status" value="1"/>
</dbReference>
<dbReference type="Gene3D" id="1.10.260.40">
    <property type="entry name" value="lambda repressor-like DNA-binding domains"/>
    <property type="match status" value="1"/>
</dbReference>
<evidence type="ECO:0000259" key="2">
    <source>
        <dbReference type="PROSITE" id="PS50943"/>
    </source>
</evidence>
<organism evidence="3">
    <name type="scientific">Nakamurella sp. A5-74</name>
    <dbReference type="NCBI Taxonomy" id="3158264"/>
    <lineage>
        <taxon>Bacteria</taxon>
        <taxon>Bacillati</taxon>
        <taxon>Actinomycetota</taxon>
        <taxon>Actinomycetes</taxon>
        <taxon>Nakamurellales</taxon>
        <taxon>Nakamurellaceae</taxon>
        <taxon>Nakamurella</taxon>
    </lineage>
</organism>
<dbReference type="GO" id="GO:0003677">
    <property type="term" value="F:DNA binding"/>
    <property type="evidence" value="ECO:0007669"/>
    <property type="project" value="UniProtKB-KW"/>
</dbReference>
<dbReference type="PANTHER" id="PTHR46797">
    <property type="entry name" value="HTH-TYPE TRANSCRIPTIONAL REGULATOR"/>
    <property type="match status" value="1"/>
</dbReference>
<evidence type="ECO:0000313" key="3">
    <source>
        <dbReference type="EMBL" id="XCG64099.1"/>
    </source>
</evidence>
<sequence length="113" mass="12707">MPTDSSRLDADQLRRRDARRRALGFWVRVLRTDAGLTQEQLAHASGLDRTTIVHLEAGRRPLLTDRLWDLTAALNVTLAEFFEAVDHDLGVDVRSRAPITLAMFDRPAVEGSE</sequence>
<evidence type="ECO:0000256" key="1">
    <source>
        <dbReference type="ARBA" id="ARBA00023125"/>
    </source>
</evidence>
<dbReference type="EMBL" id="CP159218">
    <property type="protein sequence ID" value="XCG64099.1"/>
    <property type="molecule type" value="Genomic_DNA"/>
</dbReference>
<dbReference type="CDD" id="cd00093">
    <property type="entry name" value="HTH_XRE"/>
    <property type="match status" value="1"/>
</dbReference>
<gene>
    <name evidence="3" type="ORF">ABLG96_01770</name>
</gene>
<proteinExistence type="predicted"/>
<dbReference type="InterPro" id="IPR001387">
    <property type="entry name" value="Cro/C1-type_HTH"/>
</dbReference>
<dbReference type="RefSeq" id="WP_353649713.1">
    <property type="nucleotide sequence ID" value="NZ_CP159218.1"/>
</dbReference>
<dbReference type="GO" id="GO:0005829">
    <property type="term" value="C:cytosol"/>
    <property type="evidence" value="ECO:0007669"/>
    <property type="project" value="TreeGrafter"/>
</dbReference>
<dbReference type="GO" id="GO:0003700">
    <property type="term" value="F:DNA-binding transcription factor activity"/>
    <property type="evidence" value="ECO:0007669"/>
    <property type="project" value="TreeGrafter"/>
</dbReference>